<dbReference type="GeneID" id="102802844"/>
<organism evidence="3 4">
    <name type="scientific">Saccoglossus kowalevskii</name>
    <name type="common">Acorn worm</name>
    <dbReference type="NCBI Taxonomy" id="10224"/>
    <lineage>
        <taxon>Eukaryota</taxon>
        <taxon>Metazoa</taxon>
        <taxon>Hemichordata</taxon>
        <taxon>Enteropneusta</taxon>
        <taxon>Harrimaniidae</taxon>
        <taxon>Saccoglossus</taxon>
    </lineage>
</organism>
<feature type="domain" description="VWFD" evidence="2">
    <location>
        <begin position="435"/>
        <end position="626"/>
    </location>
</feature>
<dbReference type="InterPro" id="IPR001846">
    <property type="entry name" value="VWF_type-D"/>
</dbReference>
<dbReference type="PANTHER" id="PTHR46160:SF9">
    <property type="entry name" value="PROTEIN PRY2-RELATED"/>
    <property type="match status" value="1"/>
</dbReference>
<feature type="signal peptide" evidence="1">
    <location>
        <begin position="1"/>
        <end position="19"/>
    </location>
</feature>
<feature type="chain" id="PRO_5045233441" evidence="1">
    <location>
        <begin position="20"/>
        <end position="626"/>
    </location>
</feature>
<protein>
    <submittedName>
        <fullName evidence="4">Mucin-5AC-like</fullName>
    </submittedName>
</protein>
<dbReference type="InterPro" id="IPR052749">
    <property type="entry name" value="Alpha-tectorin"/>
</dbReference>
<evidence type="ECO:0000313" key="4">
    <source>
        <dbReference type="RefSeq" id="XP_006812755.1"/>
    </source>
</evidence>
<evidence type="ECO:0000259" key="2">
    <source>
        <dbReference type="PROSITE" id="PS51233"/>
    </source>
</evidence>
<dbReference type="SMART" id="SM00216">
    <property type="entry name" value="VWD"/>
    <property type="match status" value="1"/>
</dbReference>
<dbReference type="RefSeq" id="XP_006812755.1">
    <property type="nucleotide sequence ID" value="XM_006812692.1"/>
</dbReference>
<evidence type="ECO:0000313" key="3">
    <source>
        <dbReference type="Proteomes" id="UP000694865"/>
    </source>
</evidence>
<sequence length="626" mass="68906">MCFFGENLFILSNPLCCIAEGGDGACDDLNGICQETTVPCGGWYVQGKCEGHHFRQCCVPPEDDSKCTDITGSTCLDTRIHPCLNGDYRSGLCSGPDTRKCCIPGCPDFYTDNGKKQSYECHIAGGCCRPYSCEVDEIELPYNCSSNCKCCIPHQDEGITCHDGEYHVGICKDSRIDDNAGCYTQSKICWRDNGCNRNMMCFIPYIQQHGTLDDACKNRGLGAHCLAPHEQCFGTIIQNICPCKYGCCIPSIDEICPYPNYCTKVGVDCAGLFIESVCGDDWGCCYESADDSKCTNIYSLGGVNGTCQHDNTSCDGWYVSNKCAGPPNRRCCKPPDEDAACTHYPGAQCLDITKDFCLTMIIDLVYVIRMDLRKDSAAYLDNTTGEIEHSPCYLAGGCCRPLYCEGREEQISEPCFQNETLPGLPECLCCKTKNGGGNGYGDPHFETLDHKSFQFDGHCSYILLRECKKPLHTPRFTIINKHGLMESLKGKLKAYVSKISVVIQLSSKKQFRTELLESKYVLINNGSVIDIADLGLWEDPTNGITIQPDHSKVKLDMAGEFTVWFNGNGRVDVAIDEKYHGKVCGLLGNANGDPDDDFHKLTSNGLELVSDVNEFANSWVVPGSCP</sequence>
<gene>
    <name evidence="4" type="primary">LOC102802844</name>
</gene>
<accession>A0ABM0LYB4</accession>
<proteinExistence type="predicted"/>
<dbReference type="Pfam" id="PF00094">
    <property type="entry name" value="VWD"/>
    <property type="match status" value="1"/>
</dbReference>
<name>A0ABM0LYB4_SACKO</name>
<keyword evidence="1" id="KW-0732">Signal</keyword>
<dbReference type="PROSITE" id="PS51233">
    <property type="entry name" value="VWFD"/>
    <property type="match status" value="1"/>
</dbReference>
<dbReference type="Proteomes" id="UP000694865">
    <property type="component" value="Unplaced"/>
</dbReference>
<keyword evidence="3" id="KW-1185">Reference proteome</keyword>
<dbReference type="PANTHER" id="PTHR46160">
    <property type="entry name" value="ALPHA-TECTORIN-RELATED"/>
    <property type="match status" value="1"/>
</dbReference>
<reference evidence="4" key="1">
    <citation type="submission" date="2025-08" db="UniProtKB">
        <authorList>
            <consortium name="RefSeq"/>
        </authorList>
    </citation>
    <scope>IDENTIFICATION</scope>
    <source>
        <tissue evidence="4">Testes</tissue>
    </source>
</reference>
<evidence type="ECO:0000256" key="1">
    <source>
        <dbReference type="SAM" id="SignalP"/>
    </source>
</evidence>